<dbReference type="EMBL" id="JAEKNR010000082">
    <property type="protein sequence ID" value="MBJ7597818.1"/>
    <property type="molecule type" value="Genomic_DNA"/>
</dbReference>
<dbReference type="Proteomes" id="UP000612893">
    <property type="component" value="Unassembled WGS sequence"/>
</dbReference>
<sequence length="180" mass="19916">MKLPPTTIKNATDGAVDDATVQKWGKAFQLAQAYYYWAMQQNARDDLTSGVLADPRAVGNLFGTDLQQLDQARQEGGMLVAVPYRMPITQAVVTPSDLQQRMQAQGLTPQPFALAVHFQGPASRSIHFPDGHEASLGSVGPDDVADTLIWGELRSDPDLEQIWYEFGYYGCEEIRNVCRL</sequence>
<name>A0A934K8V2_9BACT</name>
<proteinExistence type="predicted"/>
<dbReference type="RefSeq" id="WP_338200336.1">
    <property type="nucleotide sequence ID" value="NZ_JAEKNR010000082.1"/>
</dbReference>
<reference evidence="1" key="1">
    <citation type="submission" date="2020-10" db="EMBL/GenBank/DDBJ databases">
        <title>Ca. Dormibacterota MAGs.</title>
        <authorList>
            <person name="Montgomery K."/>
        </authorList>
    </citation>
    <scope>NUCLEOTIDE SEQUENCE [LARGE SCALE GENOMIC DNA]</scope>
    <source>
        <strain evidence="1">SC8812_S17_10</strain>
    </source>
</reference>
<organism evidence="1 2">
    <name type="scientific">Candidatus Nephthysia bennettiae</name>
    <dbReference type="NCBI Taxonomy" id="3127016"/>
    <lineage>
        <taxon>Bacteria</taxon>
        <taxon>Bacillati</taxon>
        <taxon>Candidatus Dormiibacterota</taxon>
        <taxon>Candidatus Dormibacteria</taxon>
        <taxon>Candidatus Dormibacterales</taxon>
        <taxon>Candidatus Dormibacteraceae</taxon>
        <taxon>Candidatus Nephthysia</taxon>
    </lineage>
</organism>
<evidence type="ECO:0000313" key="1">
    <source>
        <dbReference type="EMBL" id="MBJ7597818.1"/>
    </source>
</evidence>
<dbReference type="AlphaFoldDB" id="A0A934K8V2"/>
<gene>
    <name evidence="1" type="ORF">JF922_07000</name>
</gene>
<comment type="caution">
    <text evidence="1">The sequence shown here is derived from an EMBL/GenBank/DDBJ whole genome shotgun (WGS) entry which is preliminary data.</text>
</comment>
<keyword evidence="2" id="KW-1185">Reference proteome</keyword>
<protein>
    <submittedName>
        <fullName evidence="1">Uncharacterized protein</fullName>
    </submittedName>
</protein>
<accession>A0A934K8V2</accession>
<evidence type="ECO:0000313" key="2">
    <source>
        <dbReference type="Proteomes" id="UP000612893"/>
    </source>
</evidence>